<sequence length="221" mass="22740">MRTRLRSALICSLLAAPALSGCGSLVRAAADGQQVAALPIAGQDVGGEVTPVPTPQALSPQAVASGTLTYAATFDDVSYEEVVSRVGNPSKLEIPMQFAGASFACAPTAAQITVTLKTFTMTAKDAGGQASVELIPAGSEPWILKMNRNAGGTYDLANPSQYYGLGVSYTWEALSPVIGVKAGGNTPNTLTISANAAVDGVPGVCLVKLRLSPTLKQRIRF</sequence>
<dbReference type="Proteomes" id="UP000644548">
    <property type="component" value="Unassembled WGS sequence"/>
</dbReference>
<name>A0ABQ2S7B4_9DEIO</name>
<proteinExistence type="predicted"/>
<keyword evidence="3" id="KW-1185">Reference proteome</keyword>
<reference evidence="3" key="1">
    <citation type="journal article" date="2019" name="Int. J. Syst. Evol. Microbiol.">
        <title>The Global Catalogue of Microorganisms (GCM) 10K type strain sequencing project: providing services to taxonomists for standard genome sequencing and annotation.</title>
        <authorList>
            <consortium name="The Broad Institute Genomics Platform"/>
            <consortium name="The Broad Institute Genome Sequencing Center for Infectious Disease"/>
            <person name="Wu L."/>
            <person name="Ma J."/>
        </authorList>
    </citation>
    <scope>NUCLEOTIDE SEQUENCE [LARGE SCALE GENOMIC DNA]</scope>
    <source>
        <strain evidence="3">JCM 31405</strain>
    </source>
</reference>
<organism evidence="2 3">
    <name type="scientific">Deinococcus sedimenti</name>
    <dbReference type="NCBI Taxonomy" id="1867090"/>
    <lineage>
        <taxon>Bacteria</taxon>
        <taxon>Thermotogati</taxon>
        <taxon>Deinococcota</taxon>
        <taxon>Deinococci</taxon>
        <taxon>Deinococcales</taxon>
        <taxon>Deinococcaceae</taxon>
        <taxon>Deinococcus</taxon>
    </lineage>
</organism>
<evidence type="ECO:0000313" key="2">
    <source>
        <dbReference type="EMBL" id="GGR95436.1"/>
    </source>
</evidence>
<evidence type="ECO:0000313" key="3">
    <source>
        <dbReference type="Proteomes" id="UP000644548"/>
    </source>
</evidence>
<dbReference type="EMBL" id="BMQN01000004">
    <property type="protein sequence ID" value="GGR95436.1"/>
    <property type="molecule type" value="Genomic_DNA"/>
</dbReference>
<keyword evidence="1" id="KW-0732">Signal</keyword>
<gene>
    <name evidence="2" type="ORF">GCM10008960_22960</name>
</gene>
<feature type="signal peptide" evidence="1">
    <location>
        <begin position="1"/>
        <end position="20"/>
    </location>
</feature>
<accession>A0ABQ2S7B4</accession>
<dbReference type="PROSITE" id="PS51257">
    <property type="entry name" value="PROKAR_LIPOPROTEIN"/>
    <property type="match status" value="1"/>
</dbReference>
<protein>
    <recommendedName>
        <fullName evidence="4">Lipoprotein</fullName>
    </recommendedName>
</protein>
<evidence type="ECO:0008006" key="4">
    <source>
        <dbReference type="Google" id="ProtNLM"/>
    </source>
</evidence>
<feature type="chain" id="PRO_5046494595" description="Lipoprotein" evidence="1">
    <location>
        <begin position="21"/>
        <end position="221"/>
    </location>
</feature>
<comment type="caution">
    <text evidence="2">The sequence shown here is derived from an EMBL/GenBank/DDBJ whole genome shotgun (WGS) entry which is preliminary data.</text>
</comment>
<dbReference type="RefSeq" id="WP_189073292.1">
    <property type="nucleotide sequence ID" value="NZ_BMQN01000004.1"/>
</dbReference>
<evidence type="ECO:0000256" key="1">
    <source>
        <dbReference type="SAM" id="SignalP"/>
    </source>
</evidence>